<reference evidence="8" key="1">
    <citation type="submission" date="2019-09" db="EMBL/GenBank/DDBJ databases">
        <title>Characterisation of the sponge microbiome using genome-centric metagenomics.</title>
        <authorList>
            <person name="Engelberts J.P."/>
            <person name="Robbins S.J."/>
            <person name="De Goeij J.M."/>
            <person name="Aranda M."/>
            <person name="Bell S.C."/>
            <person name="Webster N.S."/>
        </authorList>
    </citation>
    <scope>NUCLEOTIDE SEQUENCE</scope>
    <source>
        <strain evidence="8">SB0676_bin_10</strain>
    </source>
</reference>
<dbReference type="Pfam" id="PF04131">
    <property type="entry name" value="NanE"/>
    <property type="match status" value="1"/>
</dbReference>
<dbReference type="PANTHER" id="PTHR36204:SF1">
    <property type="entry name" value="N-ACETYLMANNOSAMINE-6-PHOSPHATE 2-EPIMERASE-RELATED"/>
    <property type="match status" value="1"/>
</dbReference>
<dbReference type="GO" id="GO:0005829">
    <property type="term" value="C:cytosol"/>
    <property type="evidence" value="ECO:0007669"/>
    <property type="project" value="TreeGrafter"/>
</dbReference>
<dbReference type="EMBL" id="VYDO01000213">
    <property type="protein sequence ID" value="MYG38620.1"/>
    <property type="molecule type" value="Genomic_DNA"/>
</dbReference>
<evidence type="ECO:0000313" key="8">
    <source>
        <dbReference type="EMBL" id="MYG38620.1"/>
    </source>
</evidence>
<evidence type="ECO:0000256" key="7">
    <source>
        <dbReference type="ARBA" id="ARBA00023277"/>
    </source>
</evidence>
<keyword evidence="6" id="KW-0413">Isomerase</keyword>
<dbReference type="InterPro" id="IPR007260">
    <property type="entry name" value="NanE"/>
</dbReference>
<evidence type="ECO:0000256" key="2">
    <source>
        <dbReference type="ARBA" id="ARBA00002147"/>
    </source>
</evidence>
<keyword evidence="7" id="KW-0119">Carbohydrate metabolism</keyword>
<dbReference type="AlphaFoldDB" id="A0A6B1F5K3"/>
<evidence type="ECO:0000256" key="4">
    <source>
        <dbReference type="ARBA" id="ARBA00007439"/>
    </source>
</evidence>
<proteinExistence type="inferred from homology"/>
<evidence type="ECO:0000256" key="6">
    <source>
        <dbReference type="ARBA" id="ARBA00023235"/>
    </source>
</evidence>
<dbReference type="UniPathway" id="UPA00629">
    <property type="reaction ID" value="UER00682"/>
</dbReference>
<dbReference type="GO" id="GO:0006053">
    <property type="term" value="P:N-acetylmannosamine catabolic process"/>
    <property type="evidence" value="ECO:0007669"/>
    <property type="project" value="TreeGrafter"/>
</dbReference>
<comment type="function">
    <text evidence="2">Converts N-acetylmannosamine-6-phosphate (ManNAc-6-P) to N-acetylglucosamine-6-phosphate (GlcNAc-6-P).</text>
</comment>
<dbReference type="GO" id="GO:0019262">
    <property type="term" value="P:N-acetylneuraminate catabolic process"/>
    <property type="evidence" value="ECO:0007669"/>
    <property type="project" value="UniProtKB-UniPathway"/>
</dbReference>
<protein>
    <recommendedName>
        <fullName evidence="5">N-acylglucosamine-6-phosphate 2-epimerase</fullName>
        <ecNumber evidence="5">5.1.3.9</ecNumber>
    </recommendedName>
</protein>
<organism evidence="8">
    <name type="scientific">Synechococcus sp. SB0676_bin_10</name>
    <dbReference type="NCBI Taxonomy" id="2604869"/>
    <lineage>
        <taxon>Bacteria</taxon>
        <taxon>Bacillati</taxon>
        <taxon>Cyanobacteriota</taxon>
        <taxon>Cyanophyceae</taxon>
        <taxon>Synechococcales</taxon>
        <taxon>Synechococcaceae</taxon>
        <taxon>Synechococcus</taxon>
    </lineage>
</organism>
<sequence length="239" mass="24850">MSTNRISKDGLDGGLIVSVQAPHGSPCHATEVMTAMAAASLANGAAAVRLDSPEHVAAVRRRCPQALIIGLWKRFHVESPVVITPRYADLAAIWSAGADVVALDATDRPRPEGESLGAMVTRAKAELGATLMADIDTMANAERAATLGCDWVGTTLYGYTQSTAHQRPPGLELLRPLRERLSIPVLCEGGIASPQQARQALALGATAVVVGTAITGIDQQVSRYSQAMAAYRGAAAGTG</sequence>
<evidence type="ECO:0000256" key="3">
    <source>
        <dbReference type="ARBA" id="ARBA00005081"/>
    </source>
</evidence>
<dbReference type="EC" id="5.1.3.9" evidence="5"/>
<evidence type="ECO:0000256" key="1">
    <source>
        <dbReference type="ARBA" id="ARBA00000056"/>
    </source>
</evidence>
<dbReference type="InterPro" id="IPR013785">
    <property type="entry name" value="Aldolase_TIM"/>
</dbReference>
<accession>A0A6B1F5K3</accession>
<name>A0A6B1F5K3_9SYNE</name>
<dbReference type="InterPro" id="IPR011060">
    <property type="entry name" value="RibuloseP-bd_barrel"/>
</dbReference>
<dbReference type="Gene3D" id="3.20.20.70">
    <property type="entry name" value="Aldolase class I"/>
    <property type="match status" value="1"/>
</dbReference>
<comment type="caution">
    <text evidence="8">The sequence shown here is derived from an EMBL/GenBank/DDBJ whole genome shotgun (WGS) entry which is preliminary data.</text>
</comment>
<evidence type="ECO:0000256" key="5">
    <source>
        <dbReference type="ARBA" id="ARBA00013180"/>
    </source>
</evidence>
<comment type="pathway">
    <text evidence="3">Amino-sugar metabolism; N-acetylneuraminate degradation; D-fructose 6-phosphate from N-acetylneuraminate: step 3/5.</text>
</comment>
<comment type="catalytic activity">
    <reaction evidence="1">
        <text>an N-acyl-D-glucosamine 6-phosphate = an N-acyl-D-mannosamine 6-phosphate</text>
        <dbReference type="Rhea" id="RHEA:23932"/>
        <dbReference type="ChEBI" id="CHEBI:57599"/>
        <dbReference type="ChEBI" id="CHEBI:57666"/>
        <dbReference type="EC" id="5.1.3.9"/>
    </reaction>
</comment>
<dbReference type="SUPFAM" id="SSF51366">
    <property type="entry name" value="Ribulose-phoshate binding barrel"/>
    <property type="match status" value="1"/>
</dbReference>
<dbReference type="GO" id="GO:0047465">
    <property type="term" value="F:N-acylglucosamine-6-phosphate 2-epimerase activity"/>
    <property type="evidence" value="ECO:0007669"/>
    <property type="project" value="UniProtKB-EC"/>
</dbReference>
<dbReference type="NCBIfam" id="NF002231">
    <property type="entry name" value="PRK01130.1"/>
    <property type="match status" value="1"/>
</dbReference>
<dbReference type="PANTHER" id="PTHR36204">
    <property type="entry name" value="N-ACETYLMANNOSAMINE-6-PHOSPHATE 2-EPIMERASE-RELATED"/>
    <property type="match status" value="1"/>
</dbReference>
<gene>
    <name evidence="8" type="ORF">F4162_06535</name>
</gene>
<dbReference type="CDD" id="cd04729">
    <property type="entry name" value="NanE"/>
    <property type="match status" value="1"/>
</dbReference>
<comment type="similarity">
    <text evidence="4">Belongs to the NanE family.</text>
</comment>